<name>A0A418NJW9_9SPHN</name>
<sequence>MLTPRQRLARNAAEVSKLAYALDLGRLSDPSRLVRAVDELSEVLEEWGMGKDVLAALRAADEDDVRKALEGAYVSAPLSEPAELLEFFNRMVDVLAGEREA</sequence>
<protein>
    <submittedName>
        <fullName evidence="1">Uncharacterized protein</fullName>
    </submittedName>
</protein>
<dbReference type="OrthoDB" id="7869524at2"/>
<dbReference type="RefSeq" id="WP_119512427.1">
    <property type="nucleotide sequence ID" value="NZ_QXFK01000014.1"/>
</dbReference>
<evidence type="ECO:0000313" key="2">
    <source>
        <dbReference type="Proteomes" id="UP000285092"/>
    </source>
</evidence>
<keyword evidence="2" id="KW-1185">Reference proteome</keyword>
<organism evidence="1 2">
    <name type="scientific">Pelagerythrobacter aerophilus</name>
    <dbReference type="NCBI Taxonomy" id="2306995"/>
    <lineage>
        <taxon>Bacteria</taxon>
        <taxon>Pseudomonadati</taxon>
        <taxon>Pseudomonadota</taxon>
        <taxon>Alphaproteobacteria</taxon>
        <taxon>Sphingomonadales</taxon>
        <taxon>Erythrobacteraceae</taxon>
        <taxon>Pelagerythrobacter</taxon>
    </lineage>
</organism>
<dbReference type="Proteomes" id="UP000285092">
    <property type="component" value="Unassembled WGS sequence"/>
</dbReference>
<comment type="caution">
    <text evidence="1">The sequence shown here is derived from an EMBL/GenBank/DDBJ whole genome shotgun (WGS) entry which is preliminary data.</text>
</comment>
<proteinExistence type="predicted"/>
<gene>
    <name evidence="1" type="ORF">D2V04_06395</name>
</gene>
<accession>A0A418NJW9</accession>
<dbReference type="AlphaFoldDB" id="A0A418NJW9"/>
<reference evidence="1 2" key="1">
    <citation type="submission" date="2018-08" db="EMBL/GenBank/DDBJ databases">
        <title>Altererythrobacter sp.Ery1 and Ery12, the genome sequencing of novel strains in genus Alterythrobacter.</title>
        <authorList>
            <person name="Cheng H."/>
            <person name="Wu Y.-H."/>
            <person name="Fang C."/>
            <person name="Xu X.-W."/>
        </authorList>
    </citation>
    <scope>NUCLEOTIDE SEQUENCE [LARGE SCALE GENOMIC DNA]</scope>
    <source>
        <strain evidence="1 2">Ery1</strain>
    </source>
</reference>
<dbReference type="EMBL" id="QXFK01000014">
    <property type="protein sequence ID" value="RIV79595.1"/>
    <property type="molecule type" value="Genomic_DNA"/>
</dbReference>
<evidence type="ECO:0000313" key="1">
    <source>
        <dbReference type="EMBL" id="RIV79595.1"/>
    </source>
</evidence>